<name>A0A5N7CFT9_PETAA</name>
<sequence length="974" mass="109115">MDAPQEPSLLEYARFYGIARDFTAVDPLTCVDETYHTASQTSPLPQNTLSEFQSYIYETLENVESDLRKEKLNVSKESARLLSSVIQQAKAETIDINWDNILPEFNRADKLKVELPTINTESIMETGQYRSPLRYDLSKVGIRPLNESCQKLKDEDITAALLAKADEVLKDTMPEKLTCSRESMLLIQKARDCGDFPFSDLEGLLEEMIPDQASIWKLVVVTILIVWLQEHQIASKSSPFLLPNFDETYHRSPSPVPMSLTLPNLVCSGSFEPGVQCNSVLAHNSASHTSGCAIVQHPPTAEENQMDIDVLIDERTAEVGTTRLENNFGFLPDKDSHCEEIHTLNVSQQTEDTIYPIDSDSSVICLGSEGECVQTACEVTEERESRTSSVINTGEFQISRSPTSHFSLFSSLSALRLPYLDFVECRNYESDSTTRMCSSNQSNPKGNVAHSQTVQERRTAEEVVETAPSKALESTVEAISAMRYTEQDQFPEQDTMPPQLESEIILIKSLNVTVISTASSSETMSNSLVRDLPTDISSERQKRKYEERPDVSRKDRKLDNQTAIPLANNKGEHAMSSGSSILGSLSTFMETRGRVERRQVKTISPYSNEVQTANVAGHQDLAMDTENPTEYEEPTVIIEELQTSALELVPQLYPQLQTQYHEQSLLFLSTALLKSHLPIIQGLERLNSPPAVIYRDYESPIQTHSGSPTSASSQKCTNHNLPKEADIIVSPTTGIILTTLQATTQLYLPGHKPNPQTNRVKCINSPLRERIYLLAPRYKRLYVFVTHGTSPPKGAQSNILPWPADRQLLASFTSLVAFCDSMSVYSSVSPILVPPSSDTIIEWMLALARKYTFQMTRTSVRGSQSITFTPVNPTLKMAFDIEAMERETCWELFLRRIGLNPYAAQVILIVLRERDTHPGDKGASPDHMDEMGALSRFIEMSSERRQELFPDLIGGGIDAFIEKDWQCDWALKFD</sequence>
<proteinExistence type="predicted"/>
<evidence type="ECO:0000259" key="2">
    <source>
        <dbReference type="Pfam" id="PF23394"/>
    </source>
</evidence>
<evidence type="ECO:0000256" key="1">
    <source>
        <dbReference type="SAM" id="MobiDB-lite"/>
    </source>
</evidence>
<dbReference type="Proteomes" id="UP000326877">
    <property type="component" value="Unassembled WGS sequence"/>
</dbReference>
<organism evidence="4">
    <name type="scientific">Petromyces alliaceus</name>
    <name type="common">Aspergillus alliaceus</name>
    <dbReference type="NCBI Taxonomy" id="209559"/>
    <lineage>
        <taxon>Eukaryota</taxon>
        <taxon>Fungi</taxon>
        <taxon>Dikarya</taxon>
        <taxon>Ascomycota</taxon>
        <taxon>Pezizomycotina</taxon>
        <taxon>Eurotiomycetes</taxon>
        <taxon>Eurotiomycetidae</taxon>
        <taxon>Eurotiales</taxon>
        <taxon>Aspergillaceae</taxon>
        <taxon>Aspergillus</taxon>
        <taxon>Aspergillus subgen. Circumdati</taxon>
    </lineage>
</organism>
<dbReference type="Pfam" id="PF23394">
    <property type="entry name" value="DUF7102"/>
    <property type="match status" value="1"/>
</dbReference>
<feature type="region of interest" description="Disordered" evidence="1">
    <location>
        <begin position="518"/>
        <end position="561"/>
    </location>
</feature>
<gene>
    <name evidence="4" type="ORF">BDV23DRAFT_170591</name>
</gene>
<accession>A0A5N7CFT9</accession>
<feature type="domain" description="SAM-like" evidence="3">
    <location>
        <begin position="884"/>
        <end position="955"/>
    </location>
</feature>
<dbReference type="Pfam" id="PF23395">
    <property type="entry name" value="SAM_6"/>
    <property type="match status" value="1"/>
</dbReference>
<dbReference type="InterPro" id="IPR057559">
    <property type="entry name" value="SAM_6"/>
</dbReference>
<protein>
    <submittedName>
        <fullName evidence="4">Uncharacterized protein</fullName>
    </submittedName>
</protein>
<feature type="compositionally biased region" description="Basic and acidic residues" evidence="1">
    <location>
        <begin position="537"/>
        <end position="559"/>
    </location>
</feature>
<dbReference type="InterPro" id="IPR055528">
    <property type="entry name" value="DUF7102"/>
</dbReference>
<dbReference type="EMBL" id="ML735233">
    <property type="protein sequence ID" value="KAE8392945.1"/>
    <property type="molecule type" value="Genomic_DNA"/>
</dbReference>
<dbReference type="AlphaFoldDB" id="A0A5N7CFT9"/>
<evidence type="ECO:0000259" key="3">
    <source>
        <dbReference type="Pfam" id="PF23395"/>
    </source>
</evidence>
<reference evidence="4" key="1">
    <citation type="submission" date="2019-04" db="EMBL/GenBank/DDBJ databases">
        <title>Friends and foes A comparative genomics studyof 23 Aspergillus species from section Flavi.</title>
        <authorList>
            <consortium name="DOE Joint Genome Institute"/>
            <person name="Kjaerbolling I."/>
            <person name="Vesth T."/>
            <person name="Frisvad J.C."/>
            <person name="Nybo J.L."/>
            <person name="Theobald S."/>
            <person name="Kildgaard S."/>
            <person name="Isbrandt T."/>
            <person name="Kuo A."/>
            <person name="Sato A."/>
            <person name="Lyhne E.K."/>
            <person name="Kogle M.E."/>
            <person name="Wiebenga A."/>
            <person name="Kun R.S."/>
            <person name="Lubbers R.J."/>
            <person name="Makela M.R."/>
            <person name="Barry K."/>
            <person name="Chovatia M."/>
            <person name="Clum A."/>
            <person name="Daum C."/>
            <person name="Haridas S."/>
            <person name="He G."/>
            <person name="LaButti K."/>
            <person name="Lipzen A."/>
            <person name="Mondo S."/>
            <person name="Riley R."/>
            <person name="Salamov A."/>
            <person name="Simmons B.A."/>
            <person name="Magnuson J.K."/>
            <person name="Henrissat B."/>
            <person name="Mortensen U.H."/>
            <person name="Larsen T.O."/>
            <person name="Devries R.P."/>
            <person name="Grigoriev I.V."/>
            <person name="Machida M."/>
            <person name="Baker S.E."/>
            <person name="Andersen M.R."/>
        </authorList>
    </citation>
    <scope>NUCLEOTIDE SEQUENCE [LARGE SCALE GENOMIC DNA]</scope>
    <source>
        <strain evidence="4">IBT 14317</strain>
    </source>
</reference>
<feature type="compositionally biased region" description="Polar residues" evidence="1">
    <location>
        <begin position="433"/>
        <end position="454"/>
    </location>
</feature>
<feature type="compositionally biased region" description="Low complexity" evidence="1">
    <location>
        <begin position="518"/>
        <end position="527"/>
    </location>
</feature>
<evidence type="ECO:0000313" key="4">
    <source>
        <dbReference type="EMBL" id="KAE8392945.1"/>
    </source>
</evidence>
<feature type="domain" description="DUF7102" evidence="2">
    <location>
        <begin position="666"/>
        <end position="855"/>
    </location>
</feature>
<dbReference type="OrthoDB" id="3647246at2759"/>
<feature type="region of interest" description="Disordered" evidence="1">
    <location>
        <begin position="433"/>
        <end position="464"/>
    </location>
</feature>